<name>A0AAN7ADQ9_9PEZI</name>
<dbReference type="CDD" id="cd04301">
    <property type="entry name" value="NAT_SF"/>
    <property type="match status" value="1"/>
</dbReference>
<dbReference type="SUPFAM" id="SSF55729">
    <property type="entry name" value="Acyl-CoA N-acyltransferases (Nat)"/>
    <property type="match status" value="1"/>
</dbReference>
<dbReference type="PROSITE" id="PS51186">
    <property type="entry name" value="GNAT"/>
    <property type="match status" value="1"/>
</dbReference>
<evidence type="ECO:0000259" key="1">
    <source>
        <dbReference type="PROSITE" id="PS51186"/>
    </source>
</evidence>
<dbReference type="InterPro" id="IPR000182">
    <property type="entry name" value="GNAT_dom"/>
</dbReference>
<dbReference type="InterPro" id="IPR016181">
    <property type="entry name" value="Acyl_CoA_acyltransferase"/>
</dbReference>
<dbReference type="Proteomes" id="UP001302126">
    <property type="component" value="Unassembled WGS sequence"/>
</dbReference>
<dbReference type="Gene3D" id="3.40.630.30">
    <property type="match status" value="1"/>
</dbReference>
<dbReference type="PANTHER" id="PTHR43415">
    <property type="entry name" value="SPERMIDINE N(1)-ACETYLTRANSFERASE"/>
    <property type="match status" value="1"/>
</dbReference>
<protein>
    <submittedName>
        <fullName evidence="2">Acyl-CoA N-acyltransferase</fullName>
    </submittedName>
</protein>
<dbReference type="PANTHER" id="PTHR43415:SF3">
    <property type="entry name" value="GNAT-FAMILY ACETYLTRANSFERASE"/>
    <property type="match status" value="1"/>
</dbReference>
<accession>A0AAN7ADQ9</accession>
<evidence type="ECO:0000313" key="3">
    <source>
        <dbReference type="Proteomes" id="UP001302126"/>
    </source>
</evidence>
<reference evidence="2" key="1">
    <citation type="journal article" date="2023" name="Mol. Phylogenet. Evol.">
        <title>Genome-scale phylogeny and comparative genomics of the fungal order Sordariales.</title>
        <authorList>
            <person name="Hensen N."/>
            <person name="Bonometti L."/>
            <person name="Westerberg I."/>
            <person name="Brannstrom I.O."/>
            <person name="Guillou S."/>
            <person name="Cros-Aarteil S."/>
            <person name="Calhoun S."/>
            <person name="Haridas S."/>
            <person name="Kuo A."/>
            <person name="Mondo S."/>
            <person name="Pangilinan J."/>
            <person name="Riley R."/>
            <person name="LaButti K."/>
            <person name="Andreopoulos B."/>
            <person name="Lipzen A."/>
            <person name="Chen C."/>
            <person name="Yan M."/>
            <person name="Daum C."/>
            <person name="Ng V."/>
            <person name="Clum A."/>
            <person name="Steindorff A."/>
            <person name="Ohm R.A."/>
            <person name="Martin F."/>
            <person name="Silar P."/>
            <person name="Natvig D.O."/>
            <person name="Lalanne C."/>
            <person name="Gautier V."/>
            <person name="Ament-Velasquez S.L."/>
            <person name="Kruys A."/>
            <person name="Hutchinson M.I."/>
            <person name="Powell A.J."/>
            <person name="Barry K."/>
            <person name="Miller A.N."/>
            <person name="Grigoriev I.V."/>
            <person name="Debuchy R."/>
            <person name="Gladieux P."/>
            <person name="Hiltunen Thoren M."/>
            <person name="Johannesson H."/>
        </authorList>
    </citation>
    <scope>NUCLEOTIDE SEQUENCE</scope>
    <source>
        <strain evidence="2">PSN309</strain>
    </source>
</reference>
<dbReference type="EMBL" id="MU864475">
    <property type="protein sequence ID" value="KAK4184761.1"/>
    <property type="molecule type" value="Genomic_DNA"/>
</dbReference>
<comment type="caution">
    <text evidence="2">The sequence shown here is derived from an EMBL/GenBank/DDBJ whole genome shotgun (WGS) entry which is preliminary data.</text>
</comment>
<keyword evidence="3" id="KW-1185">Reference proteome</keyword>
<proteinExistence type="predicted"/>
<gene>
    <name evidence="2" type="ORF">QBC35DRAFT_534729</name>
</gene>
<sequence>MEQITAKFSKAFRSQRLIYRAVEPQDMPLVSRMLWDPVNLGFGDPTLYMPLSNTVGTMIVQKGLEMSMLAVLVCLPQTQDSDPNLPGTSLRTAQETAIPIGSITLSKPIAPKTDHWRCTKLGVGIAEEHQGNGYGPEAINWALDWAFEFAGMHRVELSTASYNEKAIRMYKTLGFTEEGRKREAIYMDRKWWDMVDFGILEGDWEKVRGRGRKRDHVERLTRV</sequence>
<dbReference type="AlphaFoldDB" id="A0AAN7ADQ9"/>
<dbReference type="GO" id="GO:0016747">
    <property type="term" value="F:acyltransferase activity, transferring groups other than amino-acyl groups"/>
    <property type="evidence" value="ECO:0007669"/>
    <property type="project" value="InterPro"/>
</dbReference>
<evidence type="ECO:0000313" key="2">
    <source>
        <dbReference type="EMBL" id="KAK4184761.1"/>
    </source>
</evidence>
<dbReference type="Pfam" id="PF00583">
    <property type="entry name" value="Acetyltransf_1"/>
    <property type="match status" value="1"/>
</dbReference>
<feature type="domain" description="N-acetyltransferase" evidence="1">
    <location>
        <begin position="17"/>
        <end position="192"/>
    </location>
</feature>
<organism evidence="2 3">
    <name type="scientific">Podospora australis</name>
    <dbReference type="NCBI Taxonomy" id="1536484"/>
    <lineage>
        <taxon>Eukaryota</taxon>
        <taxon>Fungi</taxon>
        <taxon>Dikarya</taxon>
        <taxon>Ascomycota</taxon>
        <taxon>Pezizomycotina</taxon>
        <taxon>Sordariomycetes</taxon>
        <taxon>Sordariomycetidae</taxon>
        <taxon>Sordariales</taxon>
        <taxon>Podosporaceae</taxon>
        <taxon>Podospora</taxon>
    </lineage>
</organism>
<reference evidence="2" key="2">
    <citation type="submission" date="2023-05" db="EMBL/GenBank/DDBJ databases">
        <authorList>
            <consortium name="Lawrence Berkeley National Laboratory"/>
            <person name="Steindorff A."/>
            <person name="Hensen N."/>
            <person name="Bonometti L."/>
            <person name="Westerberg I."/>
            <person name="Brannstrom I.O."/>
            <person name="Guillou S."/>
            <person name="Cros-Aarteil S."/>
            <person name="Calhoun S."/>
            <person name="Haridas S."/>
            <person name="Kuo A."/>
            <person name="Mondo S."/>
            <person name="Pangilinan J."/>
            <person name="Riley R."/>
            <person name="Labutti K."/>
            <person name="Andreopoulos B."/>
            <person name="Lipzen A."/>
            <person name="Chen C."/>
            <person name="Yanf M."/>
            <person name="Daum C."/>
            <person name="Ng V."/>
            <person name="Clum A."/>
            <person name="Ohm R."/>
            <person name="Martin F."/>
            <person name="Silar P."/>
            <person name="Natvig D."/>
            <person name="Lalanne C."/>
            <person name="Gautier V."/>
            <person name="Ament-Velasquez S.L."/>
            <person name="Kruys A."/>
            <person name="Hutchinson M.I."/>
            <person name="Powell A.J."/>
            <person name="Barry K."/>
            <person name="Miller A.N."/>
            <person name="Grigoriev I.V."/>
            <person name="Debuchy R."/>
            <person name="Gladieux P."/>
            <person name="Thoren M.H."/>
            <person name="Johannesson H."/>
        </authorList>
    </citation>
    <scope>NUCLEOTIDE SEQUENCE</scope>
    <source>
        <strain evidence="2">PSN309</strain>
    </source>
</reference>